<dbReference type="EMBL" id="BGPR01011106">
    <property type="protein sequence ID" value="GBN49629.1"/>
    <property type="molecule type" value="Genomic_DNA"/>
</dbReference>
<dbReference type="AlphaFoldDB" id="A0A4Y2PEZ3"/>
<name>A0A4Y2PEZ3_ARAVE</name>
<organism evidence="1 2">
    <name type="scientific">Araneus ventricosus</name>
    <name type="common">Orbweaver spider</name>
    <name type="synonym">Epeira ventricosa</name>
    <dbReference type="NCBI Taxonomy" id="182803"/>
    <lineage>
        <taxon>Eukaryota</taxon>
        <taxon>Metazoa</taxon>
        <taxon>Ecdysozoa</taxon>
        <taxon>Arthropoda</taxon>
        <taxon>Chelicerata</taxon>
        <taxon>Arachnida</taxon>
        <taxon>Araneae</taxon>
        <taxon>Araneomorphae</taxon>
        <taxon>Entelegynae</taxon>
        <taxon>Araneoidea</taxon>
        <taxon>Araneidae</taxon>
        <taxon>Araneus</taxon>
    </lineage>
</organism>
<proteinExistence type="predicted"/>
<keyword evidence="2" id="KW-1185">Reference proteome</keyword>
<protein>
    <submittedName>
        <fullName evidence="1">Uncharacterized protein</fullName>
    </submittedName>
</protein>
<reference evidence="1 2" key="1">
    <citation type="journal article" date="2019" name="Sci. Rep.">
        <title>Orb-weaving spider Araneus ventricosus genome elucidates the spidroin gene catalogue.</title>
        <authorList>
            <person name="Kono N."/>
            <person name="Nakamura H."/>
            <person name="Ohtoshi R."/>
            <person name="Moran D.A.P."/>
            <person name="Shinohara A."/>
            <person name="Yoshida Y."/>
            <person name="Fujiwara M."/>
            <person name="Mori M."/>
            <person name="Tomita M."/>
            <person name="Arakawa K."/>
        </authorList>
    </citation>
    <scope>NUCLEOTIDE SEQUENCE [LARGE SCALE GENOMIC DNA]</scope>
</reference>
<accession>A0A4Y2PEZ3</accession>
<evidence type="ECO:0000313" key="1">
    <source>
        <dbReference type="EMBL" id="GBN49629.1"/>
    </source>
</evidence>
<evidence type="ECO:0000313" key="2">
    <source>
        <dbReference type="Proteomes" id="UP000499080"/>
    </source>
</evidence>
<sequence length="94" mass="10936">MKGDRSSHMIERNIDNKRRRCENCTSQAIFNVLDKVYVRTDVTDEGSYFSRGKESNLIRTVGVTLERNTGKKSCRRMLYMLSLDLLERVDSLTL</sequence>
<gene>
    <name evidence="1" type="ORF">AVEN_13112_1</name>
</gene>
<comment type="caution">
    <text evidence="1">The sequence shown here is derived from an EMBL/GenBank/DDBJ whole genome shotgun (WGS) entry which is preliminary data.</text>
</comment>
<dbReference type="Proteomes" id="UP000499080">
    <property type="component" value="Unassembled WGS sequence"/>
</dbReference>